<feature type="compositionally biased region" description="Low complexity" evidence="1">
    <location>
        <begin position="107"/>
        <end position="125"/>
    </location>
</feature>
<feature type="compositionally biased region" description="Polar residues" evidence="1">
    <location>
        <begin position="146"/>
        <end position="157"/>
    </location>
</feature>
<name>A0A914X9V5_9BILA</name>
<feature type="compositionally biased region" description="Low complexity" evidence="1">
    <location>
        <begin position="176"/>
        <end position="186"/>
    </location>
</feature>
<accession>A0A914X9V5</accession>
<protein>
    <submittedName>
        <fullName evidence="3">Uncharacterized protein</fullName>
    </submittedName>
</protein>
<reference evidence="3" key="1">
    <citation type="submission" date="2022-11" db="UniProtKB">
        <authorList>
            <consortium name="WormBaseParasite"/>
        </authorList>
    </citation>
    <scope>IDENTIFICATION</scope>
</reference>
<organism evidence="2 3">
    <name type="scientific">Plectus sambesii</name>
    <dbReference type="NCBI Taxonomy" id="2011161"/>
    <lineage>
        <taxon>Eukaryota</taxon>
        <taxon>Metazoa</taxon>
        <taxon>Ecdysozoa</taxon>
        <taxon>Nematoda</taxon>
        <taxon>Chromadorea</taxon>
        <taxon>Plectida</taxon>
        <taxon>Plectina</taxon>
        <taxon>Plectoidea</taxon>
        <taxon>Plectidae</taxon>
        <taxon>Plectus</taxon>
    </lineage>
</organism>
<feature type="region of interest" description="Disordered" evidence="1">
    <location>
        <begin position="107"/>
        <end position="234"/>
    </location>
</feature>
<dbReference type="WBParaSite" id="PSAMB.scaffold7171size8101.g29709.t1">
    <property type="protein sequence ID" value="PSAMB.scaffold7171size8101.g29709.t1"/>
    <property type="gene ID" value="PSAMB.scaffold7171size8101.g29709"/>
</dbReference>
<dbReference type="AlphaFoldDB" id="A0A914X9V5"/>
<proteinExistence type="predicted"/>
<evidence type="ECO:0000256" key="1">
    <source>
        <dbReference type="SAM" id="MobiDB-lite"/>
    </source>
</evidence>
<sequence length="234" mass="25156">MLDGVGMVCSRPEHCRFCQTAVAEITISLDCSTFEVRDVDNRPYEHDPFAPLPDCKSPSTGTASCTSSAREILSTRRFAYFFWIARIVSIGAFIWFRSYPNNAANPANPADAADAANPNPNSNANGRVQPHEEENGIEMQGAQDVNPRQATDTPTARNDSERRVSTSSDDDDFRSATDATAAANDSGRGTSTFSDEDDSRSDITSTAAGDVSELAHASSAAGDEEFSEPMCPIL</sequence>
<keyword evidence="2" id="KW-1185">Reference proteome</keyword>
<evidence type="ECO:0000313" key="2">
    <source>
        <dbReference type="Proteomes" id="UP000887566"/>
    </source>
</evidence>
<dbReference type="Proteomes" id="UP000887566">
    <property type="component" value="Unplaced"/>
</dbReference>
<evidence type="ECO:0000313" key="3">
    <source>
        <dbReference type="WBParaSite" id="PSAMB.scaffold7171size8101.g29709.t1"/>
    </source>
</evidence>